<keyword evidence="8" id="KW-1185">Reference proteome</keyword>
<dbReference type="Gene3D" id="3.40.50.300">
    <property type="entry name" value="P-loop containing nucleotide triphosphate hydrolases"/>
    <property type="match status" value="1"/>
</dbReference>
<dbReference type="PANTHER" id="PTHR42759:SF1">
    <property type="entry name" value="MAGNESIUM-CHELATASE SUBUNIT CHLD"/>
    <property type="match status" value="1"/>
</dbReference>
<dbReference type="GO" id="GO:0016887">
    <property type="term" value="F:ATP hydrolysis activity"/>
    <property type="evidence" value="ECO:0007669"/>
    <property type="project" value="InterPro"/>
</dbReference>
<organism evidence="7 8">
    <name type="scientific">Photobacterium carnosum</name>
    <dbReference type="NCBI Taxonomy" id="2023717"/>
    <lineage>
        <taxon>Bacteria</taxon>
        <taxon>Pseudomonadati</taxon>
        <taxon>Pseudomonadota</taxon>
        <taxon>Gammaproteobacteria</taxon>
        <taxon>Vibrionales</taxon>
        <taxon>Vibrionaceae</taxon>
        <taxon>Photobacterium</taxon>
    </lineage>
</organism>
<name>A0A2N4UP50_9GAMM</name>
<evidence type="ECO:0000256" key="4">
    <source>
        <dbReference type="SAM" id="MobiDB-lite"/>
    </source>
</evidence>
<feature type="compositionally biased region" description="Basic and acidic residues" evidence="4">
    <location>
        <begin position="195"/>
        <end position="206"/>
    </location>
</feature>
<proteinExistence type="inferred from homology"/>
<keyword evidence="2" id="KW-0067">ATP-binding</keyword>
<dbReference type="AlphaFoldDB" id="A0A2N4UP50"/>
<dbReference type="InterPro" id="IPR027417">
    <property type="entry name" value="P-loop_NTPase"/>
</dbReference>
<dbReference type="InterPro" id="IPR011703">
    <property type="entry name" value="ATPase_AAA-3"/>
</dbReference>
<dbReference type="InterPro" id="IPR050764">
    <property type="entry name" value="CbbQ/NirQ/NorQ/GpvN"/>
</dbReference>
<evidence type="ECO:0000259" key="5">
    <source>
        <dbReference type="Pfam" id="PF07726"/>
    </source>
</evidence>
<gene>
    <name evidence="7" type="ORF">CIK00_16555</name>
</gene>
<evidence type="ECO:0000313" key="8">
    <source>
        <dbReference type="Proteomes" id="UP000234420"/>
    </source>
</evidence>
<protein>
    <submittedName>
        <fullName evidence="7">MoxR family ATPase</fullName>
    </submittedName>
</protein>
<dbReference type="PANTHER" id="PTHR42759">
    <property type="entry name" value="MOXR FAMILY PROTEIN"/>
    <property type="match status" value="1"/>
</dbReference>
<accession>A0A2N4UP50</accession>
<dbReference type="InterPro" id="IPR041628">
    <property type="entry name" value="ChlI/MoxR_AAA_lid"/>
</dbReference>
<comment type="similarity">
    <text evidence="3">Belongs to the MoxR family.</text>
</comment>
<dbReference type="EMBL" id="NPIB01000024">
    <property type="protein sequence ID" value="PLC56800.1"/>
    <property type="molecule type" value="Genomic_DNA"/>
</dbReference>
<feature type="domain" description="ATPase AAA-3" evidence="5">
    <location>
        <begin position="38"/>
        <end position="170"/>
    </location>
</feature>
<dbReference type="Proteomes" id="UP000234420">
    <property type="component" value="Unassembled WGS sequence"/>
</dbReference>
<reference evidence="7 8" key="1">
    <citation type="journal article" date="2018" name="Syst. Appl. Microbiol.">
        <title>Photobacterium carnosum sp. nov., isolated from spoiled modified atmosphere packaged poultry meat.</title>
        <authorList>
            <person name="Hilgarth M."/>
            <person name="Fuertes S."/>
            <person name="Ehrmann M."/>
            <person name="Vogel R.F."/>
        </authorList>
    </citation>
    <scope>NUCLEOTIDE SEQUENCE [LARGE SCALE GENOMIC DNA]</scope>
    <source>
        <strain evidence="7 8">TMW 2.2021</strain>
    </source>
</reference>
<feature type="region of interest" description="Disordered" evidence="4">
    <location>
        <begin position="195"/>
        <end position="214"/>
    </location>
</feature>
<dbReference type="PIRSF" id="PIRSF002849">
    <property type="entry name" value="AAA_ATPase_chaperone_MoxR_prd"/>
    <property type="match status" value="1"/>
</dbReference>
<sequence>MNQTQQAITTLISQVEASVIGQSDVVRALVIGLLTQGHVLLEGLPGTAKTRSVKSLADNLQTSFGRIQFTPDLLPSDVTGTEVYQELNGKPQLHFQAGPIFNSIVLADEINRAPAKVQAALLEAMAERTITVGDKTHVLPELFMVLATQNPVEQEGTYPLPEAQMDRFIMKISVDYPDDDAELEIIRLVRREETDSKLTAEPDTDKNNANTNTNTNIQLDPSIVMQARAELALVEISEISERYIVALVMATRKPERYLASSLSRWIEVGASPRASIALDKCARAYAWLQARDYVEPDDIRAMAHAVLGHRITLSYDALADGVTQQQVIDELLDYVVIG</sequence>
<feature type="domain" description="ChlI/MoxR AAA lid" evidence="6">
    <location>
        <begin position="266"/>
        <end position="330"/>
    </location>
</feature>
<dbReference type="FunFam" id="3.40.50.300:FF:000640">
    <property type="entry name" value="MoxR family ATPase"/>
    <property type="match status" value="1"/>
</dbReference>
<dbReference type="GO" id="GO:0005524">
    <property type="term" value="F:ATP binding"/>
    <property type="evidence" value="ECO:0007669"/>
    <property type="project" value="UniProtKB-KW"/>
</dbReference>
<evidence type="ECO:0000256" key="3">
    <source>
        <dbReference type="ARBA" id="ARBA00061607"/>
    </source>
</evidence>
<dbReference type="CDD" id="cd00009">
    <property type="entry name" value="AAA"/>
    <property type="match status" value="1"/>
</dbReference>
<keyword evidence="1" id="KW-0547">Nucleotide-binding</keyword>
<evidence type="ECO:0000313" key="7">
    <source>
        <dbReference type="EMBL" id="PLC56800.1"/>
    </source>
</evidence>
<dbReference type="Pfam" id="PF07726">
    <property type="entry name" value="AAA_3"/>
    <property type="match status" value="1"/>
</dbReference>
<dbReference type="Pfam" id="PF17863">
    <property type="entry name" value="AAA_lid_2"/>
    <property type="match status" value="1"/>
</dbReference>
<evidence type="ECO:0000256" key="1">
    <source>
        <dbReference type="ARBA" id="ARBA00022741"/>
    </source>
</evidence>
<evidence type="ECO:0000256" key="2">
    <source>
        <dbReference type="ARBA" id="ARBA00022840"/>
    </source>
</evidence>
<dbReference type="Gene3D" id="1.10.8.80">
    <property type="entry name" value="Magnesium chelatase subunit I, C-Terminal domain"/>
    <property type="match status" value="1"/>
</dbReference>
<evidence type="ECO:0000259" key="6">
    <source>
        <dbReference type="Pfam" id="PF17863"/>
    </source>
</evidence>
<comment type="caution">
    <text evidence="7">The sequence shown here is derived from an EMBL/GenBank/DDBJ whole genome shotgun (WGS) entry which is preliminary data.</text>
</comment>
<dbReference type="SUPFAM" id="SSF52540">
    <property type="entry name" value="P-loop containing nucleoside triphosphate hydrolases"/>
    <property type="match status" value="1"/>
</dbReference>